<protein>
    <submittedName>
        <fullName evidence="1">Uncharacterized protein</fullName>
    </submittedName>
</protein>
<reference evidence="2" key="1">
    <citation type="journal article" date="2020" name="Stud. Mycol.">
        <title>101 Dothideomycetes genomes: A test case for predicting lifestyles and emergence of pathogens.</title>
        <authorList>
            <person name="Haridas S."/>
            <person name="Albert R."/>
            <person name="Binder M."/>
            <person name="Bloem J."/>
            <person name="LaButti K."/>
            <person name="Salamov A."/>
            <person name="Andreopoulos B."/>
            <person name="Baker S."/>
            <person name="Barry K."/>
            <person name="Bills G."/>
            <person name="Bluhm B."/>
            <person name="Cannon C."/>
            <person name="Castanera R."/>
            <person name="Culley D."/>
            <person name="Daum C."/>
            <person name="Ezra D."/>
            <person name="Gonzalez J."/>
            <person name="Henrissat B."/>
            <person name="Kuo A."/>
            <person name="Liang C."/>
            <person name="Lipzen A."/>
            <person name="Lutzoni F."/>
            <person name="Magnuson J."/>
            <person name="Mondo S."/>
            <person name="Nolan M."/>
            <person name="Ohm R."/>
            <person name="Pangilinan J."/>
            <person name="Park H.-J."/>
            <person name="Ramirez L."/>
            <person name="Alfaro M."/>
            <person name="Sun H."/>
            <person name="Tritt A."/>
            <person name="Yoshinaga Y."/>
            <person name="Zwiers L.-H."/>
            <person name="Turgeon B."/>
            <person name="Goodwin S."/>
            <person name="Spatafora J."/>
            <person name="Crous P."/>
            <person name="Grigoriev I."/>
        </authorList>
    </citation>
    <scope>NUCLEOTIDE SEQUENCE [LARGE SCALE GENOMIC DNA]</scope>
    <source>
        <strain evidence="2">CBS 304.66</strain>
    </source>
</reference>
<accession>A0A9P4N8W8</accession>
<keyword evidence="2" id="KW-1185">Reference proteome</keyword>
<comment type="caution">
    <text evidence="1">The sequence shown here is derived from an EMBL/GenBank/DDBJ whole genome shotgun (WGS) entry which is preliminary data.</text>
</comment>
<sequence>MEEHAGRAIHRGGPGSVCVCVCADANPGSNDADRDPSGPMALGCSAGMTEVVVSGCAHGPGPLTIACPSPALPPDRAGPRILQSLLLPGNGRMRDWALGFSTGRQQPKGRLRPSTSVGCATLSPQSVEESITSRDTQRIGALINRCDSTTGASGSTMSVGYTVRPAT</sequence>
<evidence type="ECO:0000313" key="1">
    <source>
        <dbReference type="EMBL" id="KAF2266966.1"/>
    </source>
</evidence>
<evidence type="ECO:0000313" key="2">
    <source>
        <dbReference type="Proteomes" id="UP000800093"/>
    </source>
</evidence>
<dbReference type="AlphaFoldDB" id="A0A9P4N8W8"/>
<name>A0A9P4N8W8_9PLEO</name>
<dbReference type="Proteomes" id="UP000800093">
    <property type="component" value="Unassembled WGS sequence"/>
</dbReference>
<proteinExistence type="predicted"/>
<dbReference type="EMBL" id="ML986594">
    <property type="protein sequence ID" value="KAF2266966.1"/>
    <property type="molecule type" value="Genomic_DNA"/>
</dbReference>
<gene>
    <name evidence="1" type="ORF">CC78DRAFT_577499</name>
</gene>
<organism evidence="1 2">
    <name type="scientific">Lojkania enalia</name>
    <dbReference type="NCBI Taxonomy" id="147567"/>
    <lineage>
        <taxon>Eukaryota</taxon>
        <taxon>Fungi</taxon>
        <taxon>Dikarya</taxon>
        <taxon>Ascomycota</taxon>
        <taxon>Pezizomycotina</taxon>
        <taxon>Dothideomycetes</taxon>
        <taxon>Pleosporomycetidae</taxon>
        <taxon>Pleosporales</taxon>
        <taxon>Pleosporales incertae sedis</taxon>
        <taxon>Lojkania</taxon>
    </lineage>
</organism>